<dbReference type="InterPro" id="IPR012340">
    <property type="entry name" value="NA-bd_OB-fold"/>
</dbReference>
<dbReference type="InterPro" id="IPR011129">
    <property type="entry name" value="CSD"/>
</dbReference>
<dbReference type="Proteomes" id="UP000627292">
    <property type="component" value="Unassembled WGS sequence"/>
</dbReference>
<dbReference type="InterPro" id="IPR002059">
    <property type="entry name" value="CSP_DNA-bd"/>
</dbReference>
<evidence type="ECO:0000256" key="1">
    <source>
        <dbReference type="SAM" id="MobiDB-lite"/>
    </source>
</evidence>
<evidence type="ECO:0000313" key="4">
    <source>
        <dbReference type="Proteomes" id="UP000627292"/>
    </source>
</evidence>
<dbReference type="SMART" id="SM00357">
    <property type="entry name" value="CSP"/>
    <property type="match status" value="1"/>
</dbReference>
<dbReference type="InterPro" id="IPR050181">
    <property type="entry name" value="Cold_shock_domain"/>
</dbReference>
<dbReference type="AlphaFoldDB" id="A0A917MQA3"/>
<dbReference type="PRINTS" id="PR00050">
    <property type="entry name" value="COLDSHOCK"/>
</dbReference>
<dbReference type="Pfam" id="PF00313">
    <property type="entry name" value="CSD"/>
    <property type="match status" value="1"/>
</dbReference>
<proteinExistence type="predicted"/>
<dbReference type="PROSITE" id="PS51857">
    <property type="entry name" value="CSD_2"/>
    <property type="match status" value="1"/>
</dbReference>
<comment type="caution">
    <text evidence="3">The sequence shown here is derived from an EMBL/GenBank/DDBJ whole genome shotgun (WGS) entry which is preliminary data.</text>
</comment>
<dbReference type="CDD" id="cd04458">
    <property type="entry name" value="CSP_CDS"/>
    <property type="match status" value="1"/>
</dbReference>
<dbReference type="EMBL" id="BMIB01000001">
    <property type="protein sequence ID" value="GGH57455.1"/>
    <property type="molecule type" value="Genomic_DNA"/>
</dbReference>
<dbReference type="SUPFAM" id="SSF50249">
    <property type="entry name" value="Nucleic acid-binding proteins"/>
    <property type="match status" value="1"/>
</dbReference>
<dbReference type="PANTHER" id="PTHR11544">
    <property type="entry name" value="COLD SHOCK DOMAIN CONTAINING PROTEINS"/>
    <property type="match status" value="1"/>
</dbReference>
<organism evidence="3 4">
    <name type="scientific">Filimonas zeae</name>
    <dbReference type="NCBI Taxonomy" id="1737353"/>
    <lineage>
        <taxon>Bacteria</taxon>
        <taxon>Pseudomonadati</taxon>
        <taxon>Bacteroidota</taxon>
        <taxon>Chitinophagia</taxon>
        <taxon>Chitinophagales</taxon>
        <taxon>Chitinophagaceae</taxon>
        <taxon>Filimonas</taxon>
    </lineage>
</organism>
<feature type="region of interest" description="Disordered" evidence="1">
    <location>
        <begin position="1"/>
        <end position="42"/>
    </location>
</feature>
<feature type="domain" description="CSD" evidence="2">
    <location>
        <begin position="88"/>
        <end position="149"/>
    </location>
</feature>
<gene>
    <name evidence="3" type="ORF">GCM10011379_02160</name>
</gene>
<sequence>MGRSQESFNKKEKEKKKAQKLQEKQEKKAERQANSQKGKSLEDMMAYIDENGNIIDTPPDPSKRKEVSLEEIQIGVSRQEDTEELPTVRTGTVTHFNGSKGYGFIKDSLTQESIFVHVNDVQGRIAEGSKVNFEVTMGHKGPQAVSVKPA</sequence>
<accession>A0A917MQA3</accession>
<name>A0A917MQA3_9BACT</name>
<reference evidence="3" key="1">
    <citation type="journal article" date="2014" name="Int. J. Syst. Evol. Microbiol.">
        <title>Complete genome sequence of Corynebacterium casei LMG S-19264T (=DSM 44701T), isolated from a smear-ripened cheese.</title>
        <authorList>
            <consortium name="US DOE Joint Genome Institute (JGI-PGF)"/>
            <person name="Walter F."/>
            <person name="Albersmeier A."/>
            <person name="Kalinowski J."/>
            <person name="Ruckert C."/>
        </authorList>
    </citation>
    <scope>NUCLEOTIDE SEQUENCE</scope>
    <source>
        <strain evidence="3">CGMCC 1.15290</strain>
    </source>
</reference>
<evidence type="ECO:0000313" key="3">
    <source>
        <dbReference type="EMBL" id="GGH57455.1"/>
    </source>
</evidence>
<protein>
    <submittedName>
        <fullName evidence="3">Cold-shock protein</fullName>
    </submittedName>
</protein>
<dbReference type="GO" id="GO:0003676">
    <property type="term" value="F:nucleic acid binding"/>
    <property type="evidence" value="ECO:0007669"/>
    <property type="project" value="InterPro"/>
</dbReference>
<evidence type="ECO:0000259" key="2">
    <source>
        <dbReference type="PROSITE" id="PS51857"/>
    </source>
</evidence>
<feature type="compositionally biased region" description="Basic and acidic residues" evidence="1">
    <location>
        <begin position="20"/>
        <end position="31"/>
    </location>
</feature>
<dbReference type="Gene3D" id="2.40.50.140">
    <property type="entry name" value="Nucleic acid-binding proteins"/>
    <property type="match status" value="1"/>
</dbReference>
<keyword evidence="4" id="KW-1185">Reference proteome</keyword>
<dbReference type="GO" id="GO:0005829">
    <property type="term" value="C:cytosol"/>
    <property type="evidence" value="ECO:0007669"/>
    <property type="project" value="UniProtKB-ARBA"/>
</dbReference>
<dbReference type="RefSeq" id="WP_188949845.1">
    <property type="nucleotide sequence ID" value="NZ_BMIB01000001.1"/>
</dbReference>
<reference evidence="3" key="2">
    <citation type="submission" date="2020-09" db="EMBL/GenBank/DDBJ databases">
        <authorList>
            <person name="Sun Q."/>
            <person name="Zhou Y."/>
        </authorList>
    </citation>
    <scope>NUCLEOTIDE SEQUENCE</scope>
    <source>
        <strain evidence="3">CGMCC 1.15290</strain>
    </source>
</reference>